<comment type="caution">
    <text evidence="1">The sequence shown here is derived from an EMBL/GenBank/DDBJ whole genome shotgun (WGS) entry which is preliminary data.</text>
</comment>
<keyword evidence="2" id="KW-1185">Reference proteome</keyword>
<reference evidence="1 2" key="1">
    <citation type="journal article" date="2023" name="bioRxiv">
        <title>An intranuclear bacterial parasite of deep-sea mussels expresses apoptosis inhibitors acquired from its host.</title>
        <authorList>
            <person name="Gonzalez Porras M.A."/>
            <person name="Assie A."/>
            <person name="Tietjen M."/>
            <person name="Violette M."/>
            <person name="Kleiner M."/>
            <person name="Gruber-Vodicka H."/>
            <person name="Dubilier N."/>
            <person name="Leisch N."/>
        </authorList>
    </citation>
    <scope>NUCLEOTIDE SEQUENCE [LARGE SCALE GENOMIC DNA]</scope>
    <source>
        <strain evidence="1">IAP13</strain>
    </source>
</reference>
<gene>
    <name evidence="1" type="ORF">QS748_02895</name>
</gene>
<proteinExistence type="predicted"/>
<dbReference type="AlphaFoldDB" id="A0AA90NZK3"/>
<evidence type="ECO:0000313" key="2">
    <source>
        <dbReference type="Proteomes" id="UP001178148"/>
    </source>
</evidence>
<evidence type="ECO:0000313" key="1">
    <source>
        <dbReference type="EMBL" id="MDP0588191.1"/>
    </source>
</evidence>
<accession>A0AA90NZK3</accession>
<sequence>MKIEASIERKEKAKVRSYNKNYPVSRELYAGILSDKTKAAETAFLRQILEKCPYTMDAMILRL</sequence>
<organism evidence="1 2">
    <name type="scientific">Candidatus Endonucleibacter bathymodioli</name>
    <dbReference type="NCBI Taxonomy" id="539814"/>
    <lineage>
        <taxon>Bacteria</taxon>
        <taxon>Pseudomonadati</taxon>
        <taxon>Pseudomonadota</taxon>
        <taxon>Gammaproteobacteria</taxon>
        <taxon>Oceanospirillales</taxon>
        <taxon>Endozoicomonadaceae</taxon>
        <taxon>Candidatus Endonucleibacter</taxon>
    </lineage>
</organism>
<dbReference type="Proteomes" id="UP001178148">
    <property type="component" value="Unassembled WGS sequence"/>
</dbReference>
<name>A0AA90NZK3_9GAMM</name>
<protein>
    <submittedName>
        <fullName evidence="1">Uncharacterized protein</fullName>
    </submittedName>
</protein>
<dbReference type="EMBL" id="JASXSV010000003">
    <property type="protein sequence ID" value="MDP0588191.1"/>
    <property type="molecule type" value="Genomic_DNA"/>
</dbReference>